<dbReference type="GO" id="GO:0016887">
    <property type="term" value="F:ATP hydrolysis activity"/>
    <property type="evidence" value="ECO:0007669"/>
    <property type="project" value="InterPro"/>
</dbReference>
<dbReference type="GO" id="GO:0008233">
    <property type="term" value="F:peptidase activity"/>
    <property type="evidence" value="ECO:0007669"/>
    <property type="project" value="UniProtKB-KW"/>
</dbReference>
<dbReference type="CDD" id="cd00009">
    <property type="entry name" value="AAA"/>
    <property type="match status" value="1"/>
</dbReference>
<keyword evidence="9" id="KW-1185">Reference proteome</keyword>
<dbReference type="InterPro" id="IPR027417">
    <property type="entry name" value="P-loop_NTPase"/>
</dbReference>
<evidence type="ECO:0000256" key="5">
    <source>
        <dbReference type="SAM" id="MobiDB-lite"/>
    </source>
</evidence>
<keyword evidence="2 8" id="KW-0067">ATP-binding</keyword>
<dbReference type="SMART" id="SM01086">
    <property type="entry name" value="ClpB_D2-small"/>
    <property type="match status" value="1"/>
</dbReference>
<dbReference type="Pfam" id="PF17871">
    <property type="entry name" value="AAA_lid_9"/>
    <property type="match status" value="1"/>
</dbReference>
<dbReference type="GO" id="GO:0034605">
    <property type="term" value="P:cellular response to heat"/>
    <property type="evidence" value="ECO:0007669"/>
    <property type="project" value="TreeGrafter"/>
</dbReference>
<dbReference type="InterPro" id="IPR019489">
    <property type="entry name" value="Clp_ATPase_C"/>
</dbReference>
<dbReference type="InterPro" id="IPR050130">
    <property type="entry name" value="ClpA_ClpB"/>
</dbReference>
<evidence type="ECO:0000256" key="1">
    <source>
        <dbReference type="ARBA" id="ARBA00022741"/>
    </source>
</evidence>
<organism evidence="8 9">
    <name type="scientific">Ruminococcus difficilis</name>
    <dbReference type="NCBI Taxonomy" id="2763069"/>
    <lineage>
        <taxon>Bacteria</taxon>
        <taxon>Bacillati</taxon>
        <taxon>Bacillota</taxon>
        <taxon>Clostridia</taxon>
        <taxon>Eubacteriales</taxon>
        <taxon>Oscillospiraceae</taxon>
        <taxon>Ruminococcus</taxon>
    </lineage>
</organism>
<feature type="domain" description="AAA+ ATPase" evidence="6">
    <location>
        <begin position="189"/>
        <end position="334"/>
    </location>
</feature>
<name>A0A934U1U3_9FIRM</name>
<dbReference type="CDD" id="cd19499">
    <property type="entry name" value="RecA-like_ClpB_Hsp104-like"/>
    <property type="match status" value="1"/>
</dbReference>
<dbReference type="SMART" id="SM00382">
    <property type="entry name" value="AAA"/>
    <property type="match status" value="2"/>
</dbReference>
<sequence>MVCSRCQKRPAVVFVSSNKDDQQPRGYCLLCAKELGIKPVEDIIKKMGISPDDLESVQEQMDSIMENMGDMGDMSELAANMGIQNPNAELEPTDNNDNDNNEEEDGFTPGGAPSFPNFFNMFGNANNANKTADNSDKKGKGKKPNRKNRKYIGLYCEDLTAKARGGNIDNVVGRDKEIERVIQILSRRTKNNPCLIGEPGVGKTAIAEGLALRIAKGNVPHRLKDKEIQLLDLTALIAGTQFRGQYESRIKGLTKEVKEAGNIILFIDEVHNLVGGGDSEGTMNAANILKPALSRGEIQVIGATTFNEYRKYIEKDSALERRFQPVKVAEPSIGDTIDILMGIKEYYENHHNVKVGEDIIRKAAVFSERYITDRFLPDKAIDLLDEACACASLRNKERETYENLMDEKKALQTSKEAISGEENVDYEALATVTSELARVDEQLKGFDEATLTAEVTEVDLANVIELWTGIPQSRVRENELLKLKDIEDSLKKKIIGQDEAVDALAKAIKRSRVQISPRRRPASFIFVGPTGVGKTELVKVLSLELFDTPETLIRLDMSEFMEKHSVSKIIGSPPGYVGYDEAGQVTEKVRRRPYSVLLFDEIEKAHPDVMNILLQILDEGKLTDAHGRTVDFSNTVIVMTSNAGSANRENALGFGKTQENAERESMMKGLREFLRPEFIARVDEIIIFRSLKEEDFIKIADLMLSEYVETLREKGIEFRYDDAACQYLAEKSCNGQSGARDLRNLIRKEVEDKITEQMILHGEGGISAIALSSNDEGLTVETI</sequence>
<dbReference type="InterPro" id="IPR003959">
    <property type="entry name" value="ATPase_AAA_core"/>
</dbReference>
<evidence type="ECO:0000259" key="6">
    <source>
        <dbReference type="SMART" id="SM00382"/>
    </source>
</evidence>
<comment type="caution">
    <text evidence="8">The sequence shown here is derived from an EMBL/GenBank/DDBJ whole genome shotgun (WGS) entry which is preliminary data.</text>
</comment>
<dbReference type="PRINTS" id="PR00300">
    <property type="entry name" value="CLPPROTEASEA"/>
</dbReference>
<reference evidence="8" key="1">
    <citation type="submission" date="2021-01" db="EMBL/GenBank/DDBJ databases">
        <title>Genome public.</title>
        <authorList>
            <person name="Liu C."/>
            <person name="Sun Q."/>
        </authorList>
    </citation>
    <scope>NUCLEOTIDE SEQUENCE</scope>
    <source>
        <strain evidence="8">M6</strain>
    </source>
</reference>
<dbReference type="AlphaFoldDB" id="A0A934U1U3"/>
<dbReference type="GO" id="GO:0006508">
    <property type="term" value="P:proteolysis"/>
    <property type="evidence" value="ECO:0007669"/>
    <property type="project" value="UniProtKB-KW"/>
</dbReference>
<dbReference type="Gene3D" id="1.10.8.60">
    <property type="match status" value="2"/>
</dbReference>
<dbReference type="Proteomes" id="UP000633365">
    <property type="component" value="Unassembled WGS sequence"/>
</dbReference>
<dbReference type="InterPro" id="IPR001270">
    <property type="entry name" value="ClpA/B"/>
</dbReference>
<dbReference type="Pfam" id="PF10431">
    <property type="entry name" value="ClpB_D2-small"/>
    <property type="match status" value="1"/>
</dbReference>
<dbReference type="InterPro" id="IPR003593">
    <property type="entry name" value="AAA+_ATPase"/>
</dbReference>
<dbReference type="FunFam" id="3.40.50.300:FF:000025">
    <property type="entry name" value="ATP-dependent Clp protease subunit"/>
    <property type="match status" value="1"/>
</dbReference>
<gene>
    <name evidence="8" type="ORF">JKK62_00640</name>
</gene>
<feature type="compositionally biased region" description="Low complexity" evidence="5">
    <location>
        <begin position="115"/>
        <end position="129"/>
    </location>
</feature>
<keyword evidence="1" id="KW-0547">Nucleotide-binding</keyword>
<dbReference type="PROSITE" id="PS00871">
    <property type="entry name" value="CLPAB_2"/>
    <property type="match status" value="1"/>
</dbReference>
<accession>A0A934U1U3</accession>
<dbReference type="PANTHER" id="PTHR11638">
    <property type="entry name" value="ATP-DEPENDENT CLP PROTEASE"/>
    <property type="match status" value="1"/>
</dbReference>
<dbReference type="GO" id="GO:0005737">
    <property type="term" value="C:cytoplasm"/>
    <property type="evidence" value="ECO:0007669"/>
    <property type="project" value="TreeGrafter"/>
</dbReference>
<dbReference type="RefSeq" id="WP_186833633.1">
    <property type="nucleotide sequence ID" value="NZ_JAEQMG010000010.1"/>
</dbReference>
<keyword evidence="8" id="KW-0645">Protease</keyword>
<feature type="domain" description="AAA+ ATPase" evidence="6">
    <location>
        <begin position="520"/>
        <end position="692"/>
    </location>
</feature>
<dbReference type="Pfam" id="PF00004">
    <property type="entry name" value="AAA"/>
    <property type="match status" value="1"/>
</dbReference>
<proteinExistence type="predicted"/>
<evidence type="ECO:0000259" key="7">
    <source>
        <dbReference type="SMART" id="SM01086"/>
    </source>
</evidence>
<feature type="domain" description="Clp ATPase C-terminal" evidence="7">
    <location>
        <begin position="691"/>
        <end position="780"/>
    </location>
</feature>
<evidence type="ECO:0000256" key="2">
    <source>
        <dbReference type="ARBA" id="ARBA00022840"/>
    </source>
</evidence>
<keyword evidence="8" id="KW-0378">Hydrolase</keyword>
<dbReference type="InterPro" id="IPR028299">
    <property type="entry name" value="ClpA/B_CS2"/>
</dbReference>
<keyword evidence="3" id="KW-0143">Chaperone</keyword>
<dbReference type="Gene3D" id="3.40.50.300">
    <property type="entry name" value="P-loop containing nucleotide triphosphate hydrolases"/>
    <property type="match status" value="2"/>
</dbReference>
<dbReference type="PANTHER" id="PTHR11638:SF175">
    <property type="entry name" value="ATP-DEPENDENT CLP PROTEASE, ATP-BINDING SUBUNIT CLPC"/>
    <property type="match status" value="1"/>
</dbReference>
<feature type="compositionally biased region" description="Acidic residues" evidence="5">
    <location>
        <begin position="91"/>
        <end position="106"/>
    </location>
</feature>
<dbReference type="GO" id="GO:0005524">
    <property type="term" value="F:ATP binding"/>
    <property type="evidence" value="ECO:0007669"/>
    <property type="project" value="UniProtKB-KW"/>
</dbReference>
<dbReference type="FunFam" id="3.40.50.300:FF:000010">
    <property type="entry name" value="Chaperone clpB 1, putative"/>
    <property type="match status" value="1"/>
</dbReference>
<dbReference type="SUPFAM" id="SSF52540">
    <property type="entry name" value="P-loop containing nucleoside triphosphate hydrolases"/>
    <property type="match status" value="2"/>
</dbReference>
<keyword evidence="4" id="KW-0175">Coiled coil</keyword>
<dbReference type="InterPro" id="IPR041546">
    <property type="entry name" value="ClpA/ClpB_AAA_lid"/>
</dbReference>
<protein>
    <submittedName>
        <fullName evidence="8">ATP-dependent Clp protease ATP-binding subunit</fullName>
    </submittedName>
</protein>
<dbReference type="EMBL" id="JAEQMG010000010">
    <property type="protein sequence ID" value="MBK6087177.1"/>
    <property type="molecule type" value="Genomic_DNA"/>
</dbReference>
<evidence type="ECO:0000313" key="8">
    <source>
        <dbReference type="EMBL" id="MBK6087177.1"/>
    </source>
</evidence>
<dbReference type="Gene3D" id="4.10.860.10">
    <property type="entry name" value="UVR domain"/>
    <property type="match status" value="1"/>
</dbReference>
<feature type="coiled-coil region" evidence="4">
    <location>
        <begin position="394"/>
        <end position="421"/>
    </location>
</feature>
<dbReference type="Pfam" id="PF07724">
    <property type="entry name" value="AAA_2"/>
    <property type="match status" value="1"/>
</dbReference>
<evidence type="ECO:0000313" key="9">
    <source>
        <dbReference type="Proteomes" id="UP000633365"/>
    </source>
</evidence>
<feature type="region of interest" description="Disordered" evidence="5">
    <location>
        <begin position="86"/>
        <end position="147"/>
    </location>
</feature>
<evidence type="ECO:0000256" key="4">
    <source>
        <dbReference type="SAM" id="Coils"/>
    </source>
</evidence>
<evidence type="ECO:0000256" key="3">
    <source>
        <dbReference type="ARBA" id="ARBA00023186"/>
    </source>
</evidence>